<reference evidence="3" key="1">
    <citation type="submission" date="2025-08" db="UniProtKB">
        <authorList>
            <consortium name="RefSeq"/>
        </authorList>
    </citation>
    <scope>IDENTIFICATION</scope>
    <source>
        <tissue evidence="3">Fruit stalk</tissue>
    </source>
</reference>
<gene>
    <name evidence="3" type="primary">LOC111280610</name>
</gene>
<sequence>MSMLLWNCRGERHPNFVRTVRELAGTHGPNIMVITETRARGEDVRHIIDRLPFDSWKDTATIGYKGGIWLLWKSDLLDVDDICATEQEIHATIKVKSNNFSWLISAIYASPRYNERLFLWENLKTVASHHDLPWLVLGDFNEVLNGEDKKGGRPVSLVRSGAFKDCLIFCHLADLGFSGPRFTWSNKRNVLDLIQERIDFVFANSAWCLAFPEARVSHLPKTRSDHYPILLSLKNKVPRVGLKPFRLQKMWFDYPEFLTLVRNSWSNGQESLAQSVLTLRKDMQEWNLNSFGNIFLKKKKILVLLSSIEKALANSPNQFLLNLQRTLLEEFNGILKAEDDIWILKSRLTTQDQHDLLKPISDLEIQKTFWSFKFFKAPGLDGLHPFFYHRCWNIVKDKICATIKQIFEVASMPEELNETLISLVPKHDITLLSKAKRKTTKSMHEVLMAFYGESGQTINLEKSKVLFSANTRQNYKRDITNLLGINETLDLGRYLGFPIHKRRVSKNDYAFIVNKVKAKALPVSISNLLDKVSRDFSWGKNGDKKRLHLLNWSEVTKKKNEGGLSLRKIRAQNQAQLAQLVLGFHHQKDALWVKMQKGKYL</sequence>
<dbReference type="OrthoDB" id="1748430at2759"/>
<proteinExistence type="predicted"/>
<dbReference type="AlphaFoldDB" id="A0A6P5X7F1"/>
<evidence type="ECO:0000259" key="1">
    <source>
        <dbReference type="Pfam" id="PF03372"/>
    </source>
</evidence>
<dbReference type="RefSeq" id="XP_022723781.1">
    <property type="nucleotide sequence ID" value="XM_022868046.1"/>
</dbReference>
<name>A0A6P5X7F1_DURZI</name>
<dbReference type="GeneID" id="111280610"/>
<dbReference type="GO" id="GO:0003824">
    <property type="term" value="F:catalytic activity"/>
    <property type="evidence" value="ECO:0007669"/>
    <property type="project" value="InterPro"/>
</dbReference>
<dbReference type="SUPFAM" id="SSF56219">
    <property type="entry name" value="DNase I-like"/>
    <property type="match status" value="1"/>
</dbReference>
<keyword evidence="2" id="KW-1185">Reference proteome</keyword>
<evidence type="ECO:0000313" key="2">
    <source>
        <dbReference type="Proteomes" id="UP000515121"/>
    </source>
</evidence>
<evidence type="ECO:0000313" key="3">
    <source>
        <dbReference type="RefSeq" id="XP_022723781.1"/>
    </source>
</evidence>
<accession>A0A6P5X7F1</accession>
<dbReference type="InterPro" id="IPR036691">
    <property type="entry name" value="Endo/exonu/phosph_ase_sf"/>
</dbReference>
<organism evidence="2 3">
    <name type="scientific">Durio zibethinus</name>
    <name type="common">Durian</name>
    <dbReference type="NCBI Taxonomy" id="66656"/>
    <lineage>
        <taxon>Eukaryota</taxon>
        <taxon>Viridiplantae</taxon>
        <taxon>Streptophyta</taxon>
        <taxon>Embryophyta</taxon>
        <taxon>Tracheophyta</taxon>
        <taxon>Spermatophyta</taxon>
        <taxon>Magnoliopsida</taxon>
        <taxon>eudicotyledons</taxon>
        <taxon>Gunneridae</taxon>
        <taxon>Pentapetalae</taxon>
        <taxon>rosids</taxon>
        <taxon>malvids</taxon>
        <taxon>Malvales</taxon>
        <taxon>Malvaceae</taxon>
        <taxon>Helicteroideae</taxon>
        <taxon>Durio</taxon>
    </lineage>
</organism>
<dbReference type="InterPro" id="IPR005135">
    <property type="entry name" value="Endo/exonuclease/phosphatase"/>
</dbReference>
<dbReference type="PANTHER" id="PTHR35218">
    <property type="entry name" value="RNASE H DOMAIN-CONTAINING PROTEIN"/>
    <property type="match status" value="1"/>
</dbReference>
<dbReference type="KEGG" id="dzi:111280610"/>
<dbReference type="Proteomes" id="UP000515121">
    <property type="component" value="Unplaced"/>
</dbReference>
<protein>
    <submittedName>
        <fullName evidence="3">Uncharacterized protein LOC111280610</fullName>
    </submittedName>
</protein>
<dbReference type="Gene3D" id="3.60.10.10">
    <property type="entry name" value="Endonuclease/exonuclease/phosphatase"/>
    <property type="match status" value="1"/>
</dbReference>
<dbReference type="Pfam" id="PF03372">
    <property type="entry name" value="Exo_endo_phos"/>
    <property type="match status" value="1"/>
</dbReference>
<feature type="domain" description="Endonuclease/exonuclease/phosphatase" evidence="1">
    <location>
        <begin position="5"/>
        <end position="226"/>
    </location>
</feature>
<dbReference type="PANTHER" id="PTHR35218:SF7">
    <property type="entry name" value="ENDONUCLEASE_EXONUCLEASE_PHOSPHATASE"/>
    <property type="match status" value="1"/>
</dbReference>